<dbReference type="Gene3D" id="1.10.10.10">
    <property type="entry name" value="Winged helix-like DNA-binding domain superfamily/Winged helix DNA-binding domain"/>
    <property type="match status" value="1"/>
</dbReference>
<keyword evidence="2" id="KW-0238">DNA-binding</keyword>
<feature type="region of interest" description="Disordered" evidence="4">
    <location>
        <begin position="1"/>
        <end position="28"/>
    </location>
</feature>
<dbReference type="InterPro" id="IPR008920">
    <property type="entry name" value="TF_FadR/GntR_C"/>
</dbReference>
<dbReference type="SUPFAM" id="SSF46785">
    <property type="entry name" value="Winged helix' DNA-binding domain"/>
    <property type="match status" value="1"/>
</dbReference>
<organism evidence="6 7">
    <name type="scientific">Martelella alba</name>
    <dbReference type="NCBI Taxonomy" id="2590451"/>
    <lineage>
        <taxon>Bacteria</taxon>
        <taxon>Pseudomonadati</taxon>
        <taxon>Pseudomonadota</taxon>
        <taxon>Alphaproteobacteria</taxon>
        <taxon>Hyphomicrobiales</taxon>
        <taxon>Aurantimonadaceae</taxon>
        <taxon>Martelella</taxon>
    </lineage>
</organism>
<dbReference type="InterPro" id="IPR000524">
    <property type="entry name" value="Tscrpt_reg_HTH_GntR"/>
</dbReference>
<keyword evidence="7" id="KW-1185">Reference proteome</keyword>
<dbReference type="AlphaFoldDB" id="A0A506UBK8"/>
<evidence type="ECO:0000256" key="1">
    <source>
        <dbReference type="ARBA" id="ARBA00023015"/>
    </source>
</evidence>
<dbReference type="OrthoDB" id="6087511at2"/>
<keyword evidence="1" id="KW-0805">Transcription regulation</keyword>
<evidence type="ECO:0000256" key="2">
    <source>
        <dbReference type="ARBA" id="ARBA00023125"/>
    </source>
</evidence>
<dbReference type="GO" id="GO:0003677">
    <property type="term" value="F:DNA binding"/>
    <property type="evidence" value="ECO:0007669"/>
    <property type="project" value="UniProtKB-KW"/>
</dbReference>
<accession>A0A506UBK8</accession>
<dbReference type="Proteomes" id="UP000318801">
    <property type="component" value="Unassembled WGS sequence"/>
</dbReference>
<dbReference type="SUPFAM" id="SSF48008">
    <property type="entry name" value="GntR ligand-binding domain-like"/>
    <property type="match status" value="1"/>
</dbReference>
<dbReference type="RefSeq" id="WP_141149238.1">
    <property type="nucleotide sequence ID" value="NZ_VHLG01000007.1"/>
</dbReference>
<dbReference type="PANTHER" id="PTHR43537:SF45">
    <property type="entry name" value="GNTR FAMILY REGULATORY PROTEIN"/>
    <property type="match status" value="1"/>
</dbReference>
<evidence type="ECO:0000313" key="7">
    <source>
        <dbReference type="Proteomes" id="UP000318801"/>
    </source>
</evidence>
<dbReference type="PANTHER" id="PTHR43537">
    <property type="entry name" value="TRANSCRIPTIONAL REGULATOR, GNTR FAMILY"/>
    <property type="match status" value="1"/>
</dbReference>
<dbReference type="PROSITE" id="PS50949">
    <property type="entry name" value="HTH_GNTR"/>
    <property type="match status" value="1"/>
</dbReference>
<reference evidence="6 7" key="1">
    <citation type="submission" date="2019-06" db="EMBL/GenBank/DDBJ databases">
        <authorList>
            <person name="Li M."/>
        </authorList>
    </citation>
    <scope>NUCLEOTIDE SEQUENCE [LARGE SCALE GENOMIC DNA]</scope>
    <source>
        <strain evidence="6 7">BGMRC2036</strain>
    </source>
</reference>
<dbReference type="InterPro" id="IPR036390">
    <property type="entry name" value="WH_DNA-bd_sf"/>
</dbReference>
<dbReference type="InterPro" id="IPR011711">
    <property type="entry name" value="GntR_C"/>
</dbReference>
<protein>
    <submittedName>
        <fullName evidence="6">GntR family transcriptional regulator</fullName>
    </submittedName>
</protein>
<dbReference type="Pfam" id="PF00392">
    <property type="entry name" value="GntR"/>
    <property type="match status" value="1"/>
</dbReference>
<evidence type="ECO:0000256" key="4">
    <source>
        <dbReference type="SAM" id="MobiDB-lite"/>
    </source>
</evidence>
<dbReference type="GO" id="GO:0003700">
    <property type="term" value="F:DNA-binding transcription factor activity"/>
    <property type="evidence" value="ECO:0007669"/>
    <property type="project" value="InterPro"/>
</dbReference>
<name>A0A506UBK8_9HYPH</name>
<dbReference type="SMART" id="SM00895">
    <property type="entry name" value="FCD"/>
    <property type="match status" value="1"/>
</dbReference>
<comment type="caution">
    <text evidence="6">The sequence shown here is derived from an EMBL/GenBank/DDBJ whole genome shotgun (WGS) entry which is preliminary data.</text>
</comment>
<sequence>MAIESFGKPEGKKVASGRGSARRTAKRSHTVYEDLQRQIMLGERPPMAPILELELAEEFECSQSTVREALIALNHDGLVERMAHRGTFVADSRADDAREMIMIRKEIETRNVGRVLQRYGALLRRELLDYIAQMKTIAREGDAYKLSLIDRSFHLRLFDAADLPSVGPVLHRCLVHNHRFKILNSRGRLDLVETADRHESIVEALDSGDPEKVATALGHHITTIVNFGPDILAGGAAARQ</sequence>
<gene>
    <name evidence="6" type="ORF">FJU08_11900</name>
</gene>
<dbReference type="Gene3D" id="1.20.120.530">
    <property type="entry name" value="GntR ligand-binding domain-like"/>
    <property type="match status" value="1"/>
</dbReference>
<evidence type="ECO:0000256" key="3">
    <source>
        <dbReference type="ARBA" id="ARBA00023163"/>
    </source>
</evidence>
<proteinExistence type="predicted"/>
<dbReference type="EMBL" id="VHLG01000007">
    <property type="protein sequence ID" value="TPW30029.1"/>
    <property type="molecule type" value="Genomic_DNA"/>
</dbReference>
<feature type="domain" description="HTH gntR-type" evidence="5">
    <location>
        <begin position="25"/>
        <end position="92"/>
    </location>
</feature>
<dbReference type="SMART" id="SM00345">
    <property type="entry name" value="HTH_GNTR"/>
    <property type="match status" value="1"/>
</dbReference>
<evidence type="ECO:0000259" key="5">
    <source>
        <dbReference type="PROSITE" id="PS50949"/>
    </source>
</evidence>
<keyword evidence="3" id="KW-0804">Transcription</keyword>
<evidence type="ECO:0000313" key="6">
    <source>
        <dbReference type="EMBL" id="TPW30029.1"/>
    </source>
</evidence>
<dbReference type="InterPro" id="IPR036388">
    <property type="entry name" value="WH-like_DNA-bd_sf"/>
</dbReference>
<dbReference type="Pfam" id="PF07729">
    <property type="entry name" value="FCD"/>
    <property type="match status" value="1"/>
</dbReference>